<sequence length="114" mass="13111">MAIQKINGRPTDPSYILCFIVEKKKKLYKLRTKHGMIKGWYGEDCLKICERFLTNDEILLNKELTVRETVTVTTGGQGFSSRSCKSKSPYQTSRCACFKKKIFVVLFAITLNYV</sequence>
<dbReference type="AlphaFoldDB" id="A0A5E4MG44"/>
<proteinExistence type="predicted"/>
<evidence type="ECO:0000313" key="1">
    <source>
        <dbReference type="EMBL" id="VVC30413.1"/>
    </source>
</evidence>
<name>A0A5E4MG44_9HEMI</name>
<evidence type="ECO:0000313" key="2">
    <source>
        <dbReference type="Proteomes" id="UP000325440"/>
    </source>
</evidence>
<gene>
    <name evidence="1" type="ORF">CINCED_3A024320</name>
</gene>
<keyword evidence="2" id="KW-1185">Reference proteome</keyword>
<reference evidence="1 2" key="1">
    <citation type="submission" date="2019-08" db="EMBL/GenBank/DDBJ databases">
        <authorList>
            <person name="Alioto T."/>
            <person name="Alioto T."/>
            <person name="Gomez Garrido J."/>
        </authorList>
    </citation>
    <scope>NUCLEOTIDE SEQUENCE [LARGE SCALE GENOMIC DNA]</scope>
</reference>
<protein>
    <submittedName>
        <fullName evidence="1">Uncharacterized protein</fullName>
    </submittedName>
</protein>
<dbReference type="Proteomes" id="UP000325440">
    <property type="component" value="Unassembled WGS sequence"/>
</dbReference>
<organism evidence="1 2">
    <name type="scientific">Cinara cedri</name>
    <dbReference type="NCBI Taxonomy" id="506608"/>
    <lineage>
        <taxon>Eukaryota</taxon>
        <taxon>Metazoa</taxon>
        <taxon>Ecdysozoa</taxon>
        <taxon>Arthropoda</taxon>
        <taxon>Hexapoda</taxon>
        <taxon>Insecta</taxon>
        <taxon>Pterygota</taxon>
        <taxon>Neoptera</taxon>
        <taxon>Paraneoptera</taxon>
        <taxon>Hemiptera</taxon>
        <taxon>Sternorrhyncha</taxon>
        <taxon>Aphidomorpha</taxon>
        <taxon>Aphidoidea</taxon>
        <taxon>Aphididae</taxon>
        <taxon>Lachninae</taxon>
        <taxon>Cinara</taxon>
    </lineage>
</organism>
<dbReference type="EMBL" id="CABPRJ010000515">
    <property type="protein sequence ID" value="VVC30413.1"/>
    <property type="molecule type" value="Genomic_DNA"/>
</dbReference>
<accession>A0A5E4MG44</accession>